<name>A0AAV2LN55_KNICA</name>
<protein>
    <submittedName>
        <fullName evidence="1">Uncharacterized protein</fullName>
    </submittedName>
</protein>
<proteinExistence type="predicted"/>
<dbReference type="EMBL" id="OZ035825">
    <property type="protein sequence ID" value="CAL1601089.1"/>
    <property type="molecule type" value="Genomic_DNA"/>
</dbReference>
<evidence type="ECO:0000313" key="1">
    <source>
        <dbReference type="EMBL" id="CAL1601089.1"/>
    </source>
</evidence>
<reference evidence="1 2" key="1">
    <citation type="submission" date="2024-04" db="EMBL/GenBank/DDBJ databases">
        <authorList>
            <person name="Waldvogel A.-M."/>
            <person name="Schoenle A."/>
        </authorList>
    </citation>
    <scope>NUCLEOTIDE SEQUENCE [LARGE SCALE GENOMIC DNA]</scope>
</reference>
<organism evidence="1 2">
    <name type="scientific">Knipowitschia caucasica</name>
    <name type="common">Caucasian dwarf goby</name>
    <name type="synonym">Pomatoschistus caucasicus</name>
    <dbReference type="NCBI Taxonomy" id="637954"/>
    <lineage>
        <taxon>Eukaryota</taxon>
        <taxon>Metazoa</taxon>
        <taxon>Chordata</taxon>
        <taxon>Craniata</taxon>
        <taxon>Vertebrata</taxon>
        <taxon>Euteleostomi</taxon>
        <taxon>Actinopterygii</taxon>
        <taxon>Neopterygii</taxon>
        <taxon>Teleostei</taxon>
        <taxon>Neoteleostei</taxon>
        <taxon>Acanthomorphata</taxon>
        <taxon>Gobiaria</taxon>
        <taxon>Gobiiformes</taxon>
        <taxon>Gobioidei</taxon>
        <taxon>Gobiidae</taxon>
        <taxon>Gobiinae</taxon>
        <taxon>Knipowitschia</taxon>
    </lineage>
</organism>
<dbReference type="AlphaFoldDB" id="A0AAV2LN55"/>
<keyword evidence="2" id="KW-1185">Reference proteome</keyword>
<gene>
    <name evidence="1" type="ORF">KC01_LOCUS29120</name>
</gene>
<sequence>MVDLAVRPALPMEGVDVILGNDLAGHRVWASGCLAEFPAQAKEPDGCEKNFPVATACAVTRVMTKSTSYTVTKGRTSHYKVDFCLPESLSIPQQALIPGQRADASLDVSLECPSKDPVSGAGLTTSCEVQQSTPHGGEDDAIRPDGTGLCEWPVSEIALMKPASSAPLHILARVWGNPLRVVSLRSETWRQRELEEHPHLARTVNLTGGS</sequence>
<accession>A0AAV2LN55</accession>
<evidence type="ECO:0000313" key="2">
    <source>
        <dbReference type="Proteomes" id="UP001497482"/>
    </source>
</evidence>
<dbReference type="Proteomes" id="UP001497482">
    <property type="component" value="Chromosome 3"/>
</dbReference>